<dbReference type="InterPro" id="IPR001128">
    <property type="entry name" value="Cyt_P450"/>
</dbReference>
<keyword evidence="7" id="KW-1185">Reference proteome</keyword>
<dbReference type="Gene3D" id="1.10.630.10">
    <property type="entry name" value="Cytochrome P450"/>
    <property type="match status" value="1"/>
</dbReference>
<feature type="repeat" description="WD" evidence="3">
    <location>
        <begin position="226"/>
        <end position="258"/>
    </location>
</feature>
<dbReference type="Pfam" id="PF00400">
    <property type="entry name" value="WD40"/>
    <property type="match status" value="2"/>
</dbReference>
<keyword evidence="5" id="KW-1133">Transmembrane helix</keyword>
<dbReference type="SMART" id="SM00320">
    <property type="entry name" value="WD40"/>
    <property type="match status" value="4"/>
</dbReference>
<dbReference type="PANTHER" id="PTHR44019">
    <property type="entry name" value="WD REPEAT-CONTAINING PROTEIN 55"/>
    <property type="match status" value="1"/>
</dbReference>
<keyword evidence="2" id="KW-0677">Repeat</keyword>
<name>A0A166A9C2_9AGAM</name>
<organism evidence="6 7">
    <name type="scientific">Athelia psychrophila</name>
    <dbReference type="NCBI Taxonomy" id="1759441"/>
    <lineage>
        <taxon>Eukaryota</taxon>
        <taxon>Fungi</taxon>
        <taxon>Dikarya</taxon>
        <taxon>Basidiomycota</taxon>
        <taxon>Agaricomycotina</taxon>
        <taxon>Agaricomycetes</taxon>
        <taxon>Agaricomycetidae</taxon>
        <taxon>Atheliales</taxon>
        <taxon>Atheliaceae</taxon>
        <taxon>Athelia</taxon>
    </lineage>
</organism>
<dbReference type="SUPFAM" id="SSF48264">
    <property type="entry name" value="Cytochrome P450"/>
    <property type="match status" value="1"/>
</dbReference>
<dbReference type="SUPFAM" id="SSF50998">
    <property type="entry name" value="Quinoprotein alcohol dehydrogenase-like"/>
    <property type="match status" value="1"/>
</dbReference>
<accession>A0A166A9C2</accession>
<dbReference type="PROSITE" id="PS50082">
    <property type="entry name" value="WD_REPEATS_2"/>
    <property type="match status" value="2"/>
</dbReference>
<keyword evidence="5" id="KW-0472">Membrane</keyword>
<evidence type="ECO:0000313" key="6">
    <source>
        <dbReference type="EMBL" id="KZP11376.1"/>
    </source>
</evidence>
<sequence>MTLSAARLTTEVLPEALAYACQSWVDHICTKNGFESREMEKLTVVFLRAHLLHWFEAMSLLKKSEEIAPMLQRVATWLEENTFEDKSLKDLVIEAINFARKFAAEIAEHPLYVYYTALPLLPSHSMLYQLFHDSLVDPSVRLASFMGGMITSIAFSTDGLRLVTGNFRLTVWDTAIGKELLQIPVSLPYSAVFSYDGSRIACGAIGSTVYAWDSVSGAQVIGPLSHSKSSGIVNAVAWSTDGERLISGCERGEVILWNAMVLTGNQSITKINHPGCSAEKPLRSVAFSSDGSQIASCSEQGDVYVWDSSTGGIVWSVPEPQGSDPGISVSFLSSNMGEFLVVKTKEGTQVRDASAGDLCPLPDSLAGAVGLTRGDFRPRVLRNDRDEYKGSILRITGDNAGLPHEPGCPPLPRQVPPLRWLLLLSPAPHEDTLYHPLAPGIVTMLQFRISSFATFNNIVLFALYAVVLCMLLRTMFKPSFSSQGHPRIYAPHYASNHLAFFQAEIHGFTHGLVKACITLDSETPLLSRLLQAKYSASESIPDCDIVSEVMPQMMAATDTATISLSYFLLEMSRSPDTAAKLQAELDASMPEPLAIPDIRVLQKLLHLSPSSQMVSECMVQSPVFRSASFLPTSRSSVSHEPSTSWTTHPHPAPSSSPRLGPYTCDPTVFPPPLTFRPDWWLSVIEDQLAQMQAHIMPFRMGSWLWGNGARDDDDTRRQL</sequence>
<keyword evidence="1 3" id="KW-0853">WD repeat</keyword>
<evidence type="ECO:0000256" key="4">
    <source>
        <dbReference type="SAM" id="MobiDB-lite"/>
    </source>
</evidence>
<protein>
    <submittedName>
        <fullName evidence="6">YVTN repeat-like/Quino protein amine dehydrogenase</fullName>
    </submittedName>
</protein>
<evidence type="ECO:0000256" key="3">
    <source>
        <dbReference type="PROSITE-ProRule" id="PRU00221"/>
    </source>
</evidence>
<feature type="compositionally biased region" description="Low complexity" evidence="4">
    <location>
        <begin position="638"/>
        <end position="657"/>
    </location>
</feature>
<feature type="region of interest" description="Disordered" evidence="4">
    <location>
        <begin position="638"/>
        <end position="659"/>
    </location>
</feature>
<keyword evidence="5" id="KW-0812">Transmembrane</keyword>
<evidence type="ECO:0000256" key="5">
    <source>
        <dbReference type="SAM" id="Phobius"/>
    </source>
</evidence>
<proteinExistence type="predicted"/>
<dbReference type="GO" id="GO:0005506">
    <property type="term" value="F:iron ion binding"/>
    <property type="evidence" value="ECO:0007669"/>
    <property type="project" value="InterPro"/>
</dbReference>
<dbReference type="GO" id="GO:0020037">
    <property type="term" value="F:heme binding"/>
    <property type="evidence" value="ECO:0007669"/>
    <property type="project" value="InterPro"/>
</dbReference>
<dbReference type="InterPro" id="IPR050505">
    <property type="entry name" value="WDR55/POC1"/>
</dbReference>
<dbReference type="GO" id="GO:0016705">
    <property type="term" value="F:oxidoreductase activity, acting on paired donors, with incorporation or reduction of molecular oxygen"/>
    <property type="evidence" value="ECO:0007669"/>
    <property type="project" value="InterPro"/>
</dbReference>
<evidence type="ECO:0000256" key="1">
    <source>
        <dbReference type="ARBA" id="ARBA00022574"/>
    </source>
</evidence>
<dbReference type="Gene3D" id="2.130.10.10">
    <property type="entry name" value="YVTN repeat-like/Quinoprotein amine dehydrogenase"/>
    <property type="match status" value="2"/>
</dbReference>
<dbReference type="InterPro" id="IPR011047">
    <property type="entry name" value="Quinoprotein_ADH-like_sf"/>
</dbReference>
<evidence type="ECO:0000256" key="2">
    <source>
        <dbReference type="ARBA" id="ARBA00022737"/>
    </source>
</evidence>
<gene>
    <name evidence="6" type="ORF">FIBSPDRAFT_962362</name>
</gene>
<feature type="repeat" description="WD" evidence="3">
    <location>
        <begin position="282"/>
        <end position="316"/>
    </location>
</feature>
<evidence type="ECO:0000313" key="7">
    <source>
        <dbReference type="Proteomes" id="UP000076532"/>
    </source>
</evidence>
<reference evidence="6 7" key="1">
    <citation type="journal article" date="2016" name="Mol. Biol. Evol.">
        <title>Comparative Genomics of Early-Diverging Mushroom-Forming Fungi Provides Insights into the Origins of Lignocellulose Decay Capabilities.</title>
        <authorList>
            <person name="Nagy L.G."/>
            <person name="Riley R."/>
            <person name="Tritt A."/>
            <person name="Adam C."/>
            <person name="Daum C."/>
            <person name="Floudas D."/>
            <person name="Sun H."/>
            <person name="Yadav J.S."/>
            <person name="Pangilinan J."/>
            <person name="Larsson K.H."/>
            <person name="Matsuura K."/>
            <person name="Barry K."/>
            <person name="Labutti K."/>
            <person name="Kuo R."/>
            <person name="Ohm R.A."/>
            <person name="Bhattacharya S.S."/>
            <person name="Shirouzu T."/>
            <person name="Yoshinaga Y."/>
            <person name="Martin F.M."/>
            <person name="Grigoriev I.V."/>
            <person name="Hibbett D.S."/>
        </authorList>
    </citation>
    <scope>NUCLEOTIDE SEQUENCE [LARGE SCALE GENOMIC DNA]</scope>
    <source>
        <strain evidence="6 7">CBS 109695</strain>
    </source>
</reference>
<dbReference type="InterPro" id="IPR001680">
    <property type="entry name" value="WD40_rpt"/>
</dbReference>
<dbReference type="AlphaFoldDB" id="A0A166A9C2"/>
<dbReference type="OrthoDB" id="1935146at2759"/>
<feature type="transmembrane region" description="Helical" evidence="5">
    <location>
        <begin position="452"/>
        <end position="472"/>
    </location>
</feature>
<dbReference type="GO" id="GO:0004497">
    <property type="term" value="F:monooxygenase activity"/>
    <property type="evidence" value="ECO:0007669"/>
    <property type="project" value="InterPro"/>
</dbReference>
<dbReference type="Pfam" id="PF00067">
    <property type="entry name" value="p450"/>
    <property type="match status" value="1"/>
</dbReference>
<dbReference type="InterPro" id="IPR015943">
    <property type="entry name" value="WD40/YVTN_repeat-like_dom_sf"/>
</dbReference>
<dbReference type="STRING" id="436010.A0A166A9C2"/>
<dbReference type="PANTHER" id="PTHR44019:SF8">
    <property type="entry name" value="POC1 CENTRIOLAR PROTEIN HOMOLOG"/>
    <property type="match status" value="1"/>
</dbReference>
<dbReference type="EMBL" id="KV417664">
    <property type="protein sequence ID" value="KZP11376.1"/>
    <property type="molecule type" value="Genomic_DNA"/>
</dbReference>
<dbReference type="Proteomes" id="UP000076532">
    <property type="component" value="Unassembled WGS sequence"/>
</dbReference>
<dbReference type="InterPro" id="IPR036396">
    <property type="entry name" value="Cyt_P450_sf"/>
</dbReference>
<dbReference type="PRINTS" id="PR00463">
    <property type="entry name" value="EP450I"/>
</dbReference>
<dbReference type="InterPro" id="IPR002401">
    <property type="entry name" value="Cyt_P450_E_grp-I"/>
</dbReference>